<sequence length="128" mass="15413">MKKLILGVLIIMMTIVYGCSKEDNDNNKNNKYQSKIEQILNIQQKTHQEMVKQSDKVNPKFNKDEVNRYVYNDGKMIIISYPLYKENKKMFYAAYEFKKEKIYYKQGFNAKEYVDQHEADFKDIKNEQ</sequence>
<feature type="chain" id="PRO_5044813704" description="DUF4467 domain-containing protein" evidence="1">
    <location>
        <begin position="19"/>
        <end position="128"/>
    </location>
</feature>
<comment type="caution">
    <text evidence="3">The sequence shown here is derived from an EMBL/GenBank/DDBJ whole genome shotgun (WGS) entry which is preliminary data.</text>
</comment>
<name>A0ABD4EH95_STALU</name>
<feature type="signal peptide" evidence="1">
    <location>
        <begin position="1"/>
        <end position="18"/>
    </location>
</feature>
<dbReference type="PROSITE" id="PS51257">
    <property type="entry name" value="PROKAR_LIPOPROTEIN"/>
    <property type="match status" value="1"/>
</dbReference>
<evidence type="ECO:0000256" key="1">
    <source>
        <dbReference type="SAM" id="SignalP"/>
    </source>
</evidence>
<dbReference type="Proteomes" id="UP000070063">
    <property type="component" value="Unassembled WGS sequence"/>
</dbReference>
<dbReference type="RefSeq" id="WP_002459608.1">
    <property type="nucleotide sequence ID" value="NZ_JBBLTT010000004.1"/>
</dbReference>
<feature type="domain" description="DUF4467" evidence="2">
    <location>
        <begin position="32"/>
        <end position="125"/>
    </location>
</feature>
<reference evidence="3 4" key="1">
    <citation type="submission" date="2016-01" db="EMBL/GenBank/DDBJ databases">
        <authorList>
            <person name="Mitreva M."/>
            <person name="Pepin K.H."/>
            <person name="Mihindukulasuriya K.A."/>
            <person name="Fulton R."/>
            <person name="Fronick C."/>
            <person name="O'Laughlin M."/>
            <person name="Miner T."/>
            <person name="Herter B."/>
            <person name="Rosa B.A."/>
            <person name="Cordes M."/>
            <person name="Tomlinson C."/>
            <person name="Wollam A."/>
            <person name="Palsikar V.B."/>
            <person name="Mardis E.R."/>
            <person name="Wilson R.K."/>
        </authorList>
    </citation>
    <scope>NUCLEOTIDE SEQUENCE [LARGE SCALE GENOMIC DNA]</scope>
    <source>
        <strain evidence="3 4">MJR7738</strain>
    </source>
</reference>
<dbReference type="Pfam" id="PF14729">
    <property type="entry name" value="DUF4467"/>
    <property type="match status" value="1"/>
</dbReference>
<dbReference type="Gene3D" id="3.10.450.560">
    <property type="match status" value="1"/>
</dbReference>
<dbReference type="EMBL" id="LRQI01000029">
    <property type="protein sequence ID" value="KXA39194.1"/>
    <property type="molecule type" value="Genomic_DNA"/>
</dbReference>
<gene>
    <name evidence="3" type="ORF">HMPREF3225_00825</name>
</gene>
<evidence type="ECO:0000259" key="2">
    <source>
        <dbReference type="Pfam" id="PF14729"/>
    </source>
</evidence>
<accession>A0ABD4EH95</accession>
<dbReference type="InterPro" id="IPR028075">
    <property type="entry name" value="DUF4467"/>
</dbReference>
<dbReference type="AlphaFoldDB" id="A0ABD4EH95"/>
<organism evidence="3 4">
    <name type="scientific">Staphylococcus lugdunensis</name>
    <dbReference type="NCBI Taxonomy" id="28035"/>
    <lineage>
        <taxon>Bacteria</taxon>
        <taxon>Bacillati</taxon>
        <taxon>Bacillota</taxon>
        <taxon>Bacilli</taxon>
        <taxon>Bacillales</taxon>
        <taxon>Staphylococcaceae</taxon>
        <taxon>Staphylococcus</taxon>
    </lineage>
</organism>
<keyword evidence="1" id="KW-0732">Signal</keyword>
<evidence type="ECO:0000313" key="4">
    <source>
        <dbReference type="Proteomes" id="UP000070063"/>
    </source>
</evidence>
<protein>
    <recommendedName>
        <fullName evidence="2">DUF4467 domain-containing protein</fullName>
    </recommendedName>
</protein>
<evidence type="ECO:0000313" key="3">
    <source>
        <dbReference type="EMBL" id="KXA39194.1"/>
    </source>
</evidence>
<proteinExistence type="predicted"/>